<proteinExistence type="predicted"/>
<gene>
    <name evidence="1" type="ORF">LF1_02260</name>
</gene>
<comment type="caution">
    <text evidence="1">The sequence shown here is derived from an EMBL/GenBank/DDBJ whole genome shotgun (WGS) entry which is preliminary data.</text>
</comment>
<dbReference type="EMBL" id="VRLW01000001">
    <property type="protein sequence ID" value="KAA1257737.1"/>
    <property type="molecule type" value="Genomic_DNA"/>
</dbReference>
<dbReference type="Proteomes" id="UP000322699">
    <property type="component" value="Unassembled WGS sequence"/>
</dbReference>
<organism evidence="1 2">
    <name type="scientific">Rubripirellula obstinata</name>
    <dbReference type="NCBI Taxonomy" id="406547"/>
    <lineage>
        <taxon>Bacteria</taxon>
        <taxon>Pseudomonadati</taxon>
        <taxon>Planctomycetota</taxon>
        <taxon>Planctomycetia</taxon>
        <taxon>Pirellulales</taxon>
        <taxon>Pirellulaceae</taxon>
        <taxon>Rubripirellula</taxon>
    </lineage>
</organism>
<protein>
    <submittedName>
        <fullName evidence="1">Uncharacterized protein</fullName>
    </submittedName>
</protein>
<evidence type="ECO:0000313" key="1">
    <source>
        <dbReference type="EMBL" id="KAA1257737.1"/>
    </source>
</evidence>
<name>A0A5B1C9D2_9BACT</name>
<keyword evidence="2" id="KW-1185">Reference proteome</keyword>
<sequence length="68" mass="7351">MWGSRPGARAPGKELPALRAYCAVSDATSRANGDHKKSYVLDLCFTGPKLFTALGIAREVEQINANCR</sequence>
<dbReference type="AlphaFoldDB" id="A0A5B1C9D2"/>
<accession>A0A5B1C9D2</accession>
<evidence type="ECO:0000313" key="2">
    <source>
        <dbReference type="Proteomes" id="UP000322699"/>
    </source>
</evidence>
<reference evidence="1 2" key="1">
    <citation type="submission" date="2019-08" db="EMBL/GenBank/DDBJ databases">
        <title>Deep-cultivation of Planctomycetes and their phenomic and genomic characterization uncovers novel biology.</title>
        <authorList>
            <person name="Wiegand S."/>
            <person name="Jogler M."/>
            <person name="Boedeker C."/>
            <person name="Pinto D."/>
            <person name="Vollmers J."/>
            <person name="Rivas-Marin E."/>
            <person name="Kohn T."/>
            <person name="Peeters S.H."/>
            <person name="Heuer A."/>
            <person name="Rast P."/>
            <person name="Oberbeckmann S."/>
            <person name="Bunk B."/>
            <person name="Jeske O."/>
            <person name="Meyerdierks A."/>
            <person name="Storesund J.E."/>
            <person name="Kallscheuer N."/>
            <person name="Luecker S."/>
            <person name="Lage O.M."/>
            <person name="Pohl T."/>
            <person name="Merkel B.J."/>
            <person name="Hornburger P."/>
            <person name="Mueller R.-W."/>
            <person name="Bruemmer F."/>
            <person name="Labrenz M."/>
            <person name="Spormann A.M."/>
            <person name="Op Den Camp H."/>
            <person name="Overmann J."/>
            <person name="Amann R."/>
            <person name="Jetten M.S.M."/>
            <person name="Mascher T."/>
            <person name="Medema M.H."/>
            <person name="Devos D.P."/>
            <person name="Kaster A.-K."/>
            <person name="Ovreas L."/>
            <person name="Rohde M."/>
            <person name="Galperin M.Y."/>
            <person name="Jogler C."/>
        </authorList>
    </citation>
    <scope>NUCLEOTIDE SEQUENCE [LARGE SCALE GENOMIC DNA]</scope>
    <source>
        <strain evidence="1 2">LF1</strain>
    </source>
</reference>